<dbReference type="Pfam" id="PF13687">
    <property type="entry name" value="DUF4153"/>
    <property type="match status" value="1"/>
</dbReference>
<reference evidence="2 3" key="1">
    <citation type="submission" date="2013-04" db="EMBL/GenBank/DDBJ databases">
        <title>The Genome Sequence of Treponema maltophilum ATCC 51939.</title>
        <authorList>
            <consortium name="The Broad Institute Genomics Platform"/>
            <person name="Earl A."/>
            <person name="Ward D."/>
            <person name="Feldgarden M."/>
            <person name="Gevers D."/>
            <person name="Leonetti C."/>
            <person name="Blanton J.M."/>
            <person name="Dewhirst F.E."/>
            <person name="Izard J."/>
            <person name="Walker B."/>
            <person name="Young S."/>
            <person name="Zeng Q."/>
            <person name="Gargeya S."/>
            <person name="Fitzgerald M."/>
            <person name="Haas B."/>
            <person name="Abouelleil A."/>
            <person name="Allen A.W."/>
            <person name="Alvarado L."/>
            <person name="Arachchi H.M."/>
            <person name="Berlin A.M."/>
            <person name="Chapman S.B."/>
            <person name="Gainer-Dewar J."/>
            <person name="Goldberg J."/>
            <person name="Griggs A."/>
            <person name="Gujja S."/>
            <person name="Hansen M."/>
            <person name="Howarth C."/>
            <person name="Imamovic A."/>
            <person name="Ireland A."/>
            <person name="Larimer J."/>
            <person name="McCowan C."/>
            <person name="Murphy C."/>
            <person name="Pearson M."/>
            <person name="Poon T.W."/>
            <person name="Priest M."/>
            <person name="Roberts A."/>
            <person name="Saif S."/>
            <person name="Shea T."/>
            <person name="Sisk P."/>
            <person name="Sykes S."/>
            <person name="Wortman J."/>
            <person name="Nusbaum C."/>
            <person name="Birren B."/>
        </authorList>
    </citation>
    <scope>NUCLEOTIDE SEQUENCE [LARGE SCALE GENOMIC DNA]</scope>
    <source>
        <strain evidence="2 3">ATCC 51939</strain>
    </source>
</reference>
<feature type="transmembrane region" description="Helical" evidence="1">
    <location>
        <begin position="149"/>
        <end position="175"/>
    </location>
</feature>
<keyword evidence="1" id="KW-1133">Transmembrane helix</keyword>
<keyword evidence="3" id="KW-1185">Reference proteome</keyword>
<dbReference type="OrthoDB" id="9809196at2"/>
<feature type="transmembrane region" description="Helical" evidence="1">
    <location>
        <begin position="21"/>
        <end position="40"/>
    </location>
</feature>
<gene>
    <name evidence="2" type="ORF">HMPREF9194_02029</name>
</gene>
<evidence type="ECO:0008006" key="4">
    <source>
        <dbReference type="Google" id="ProtNLM"/>
    </source>
</evidence>
<sequence length="561" mass="63591">MSIKDSFKCFINRTLSGIRRFPLSVFFTFAVFVSSVIFLFAPQVQGEAENTVSTLRDTALQAAFASAFAFLTCTAGTLTALRFSFSRKIRIALYVFSAALWLPGFFLARKTNEFNYASLAYWGIICICIFIALYLCITEFNEKTVFLHILKAAVFAEWIAFIVSFGLFISLWAVNELIVPIENVEEYLSLISVFSQALVAANVFLSQLSFEKNEYPVAHMYKALVLYAAFPVYVIYIVVLYVYLAKILFTWNMPGGQINIFVSLATAFYLFFYCTLKAFPCRATSFFYKVGAFVMLPCIAAQLIAIWIRFEAYGLTDARWAGILYTVSVLCFIAAVLLKKNAPRVWLLCAAFLCAVSTLTPLSLNRVPSMEQRARLEKLLHEYGYYASGRFAKPEASAIARIPQEQRRAMVSAYNELLSEHKAAYGGADALSDNSDPQTVFGFPQSNDRPDNEVHKSYKWRKYALDISSYSFMVPTAQSVRKSKDGTVYTEVPLWVERTKYDIFDDLLAVPENGEDFSIELDSETLLFITSANYLYDEERKGLISYQFEGFILIKQQSFVN</sequence>
<dbReference type="HOGENOM" id="CLU_506924_0_0_12"/>
<keyword evidence="1" id="KW-0812">Transmembrane</keyword>
<feature type="transmembrane region" description="Helical" evidence="1">
    <location>
        <begin position="91"/>
        <end position="108"/>
    </location>
</feature>
<dbReference type="AlphaFoldDB" id="S3K0D4"/>
<proteinExistence type="predicted"/>
<dbReference type="EMBL" id="ATFF01000006">
    <property type="protein sequence ID" value="EPF31678.1"/>
    <property type="molecule type" value="Genomic_DNA"/>
</dbReference>
<evidence type="ECO:0000256" key="1">
    <source>
        <dbReference type="SAM" id="Phobius"/>
    </source>
</evidence>
<keyword evidence="1" id="KW-0472">Membrane</keyword>
<feature type="transmembrane region" description="Helical" evidence="1">
    <location>
        <begin position="120"/>
        <end position="137"/>
    </location>
</feature>
<dbReference type="STRING" id="1125699.HMPREF9194_02029"/>
<feature type="transmembrane region" description="Helical" evidence="1">
    <location>
        <begin position="320"/>
        <end position="338"/>
    </location>
</feature>
<accession>S3K0D4</accession>
<organism evidence="2 3">
    <name type="scientific">Treponema maltophilum ATCC 51939</name>
    <dbReference type="NCBI Taxonomy" id="1125699"/>
    <lineage>
        <taxon>Bacteria</taxon>
        <taxon>Pseudomonadati</taxon>
        <taxon>Spirochaetota</taxon>
        <taxon>Spirochaetia</taxon>
        <taxon>Spirochaetales</taxon>
        <taxon>Treponemataceae</taxon>
        <taxon>Treponema</taxon>
    </lineage>
</organism>
<dbReference type="eggNOG" id="COG1835">
    <property type="taxonomic scope" value="Bacteria"/>
</dbReference>
<feature type="transmembrane region" description="Helical" evidence="1">
    <location>
        <begin position="256"/>
        <end position="274"/>
    </location>
</feature>
<feature type="transmembrane region" description="Helical" evidence="1">
    <location>
        <begin position="187"/>
        <end position="205"/>
    </location>
</feature>
<feature type="transmembrane region" description="Helical" evidence="1">
    <location>
        <begin position="225"/>
        <end position="244"/>
    </location>
</feature>
<evidence type="ECO:0000313" key="3">
    <source>
        <dbReference type="Proteomes" id="UP000014541"/>
    </source>
</evidence>
<name>S3K0D4_TREMA</name>
<feature type="transmembrane region" description="Helical" evidence="1">
    <location>
        <begin position="286"/>
        <end position="308"/>
    </location>
</feature>
<dbReference type="Proteomes" id="UP000014541">
    <property type="component" value="Unassembled WGS sequence"/>
</dbReference>
<protein>
    <recommendedName>
        <fullName evidence="4">DUF4153 domain-containing protein</fullName>
    </recommendedName>
</protein>
<comment type="caution">
    <text evidence="2">The sequence shown here is derived from an EMBL/GenBank/DDBJ whole genome shotgun (WGS) entry which is preliminary data.</text>
</comment>
<dbReference type="InterPro" id="IPR025291">
    <property type="entry name" value="DUF4153"/>
</dbReference>
<feature type="transmembrane region" description="Helical" evidence="1">
    <location>
        <begin position="60"/>
        <end position="79"/>
    </location>
</feature>
<evidence type="ECO:0000313" key="2">
    <source>
        <dbReference type="EMBL" id="EPF31678.1"/>
    </source>
</evidence>
<feature type="transmembrane region" description="Helical" evidence="1">
    <location>
        <begin position="345"/>
        <end position="364"/>
    </location>
</feature>
<dbReference type="RefSeq" id="WP_016526287.1">
    <property type="nucleotide sequence ID" value="NZ_KE332518.1"/>
</dbReference>
<dbReference type="PATRIC" id="fig|1125699.3.peg.2049"/>